<keyword evidence="1" id="KW-0812">Transmembrane</keyword>
<reference evidence="2 3" key="1">
    <citation type="submission" date="2018-10" db="EMBL/GenBank/DDBJ databases">
        <title>Phylogenomics of Brevibacillus.</title>
        <authorList>
            <person name="Dunlap C."/>
        </authorList>
    </citation>
    <scope>NUCLEOTIDE SEQUENCE [LARGE SCALE GENOMIC DNA]</scope>
    <source>
        <strain evidence="2 3">JCM 15716</strain>
    </source>
</reference>
<evidence type="ECO:0000256" key="1">
    <source>
        <dbReference type="SAM" id="Phobius"/>
    </source>
</evidence>
<keyword evidence="3" id="KW-1185">Reference proteome</keyword>
<accession>A0A3M8DQ30</accession>
<evidence type="ECO:0000313" key="2">
    <source>
        <dbReference type="EMBL" id="RNB89629.1"/>
    </source>
</evidence>
<dbReference type="Proteomes" id="UP000271031">
    <property type="component" value="Unassembled WGS sequence"/>
</dbReference>
<keyword evidence="1" id="KW-0472">Membrane</keyword>
<keyword evidence="1" id="KW-1133">Transmembrane helix</keyword>
<sequence length="123" mass="14204">MTSFGFRPYVSLIGFCLFIFTMLVNIAFRSTSDPGSKMLLSTIGAIFLVFTLMWGLVGVIEFITLVRKTNKMKTDLKNVLIDREEYRKKSKSLKRCYLVNVSYLVIVSIQLWYVISNWNALNL</sequence>
<evidence type="ECO:0000313" key="3">
    <source>
        <dbReference type="Proteomes" id="UP000271031"/>
    </source>
</evidence>
<feature type="transmembrane region" description="Helical" evidence="1">
    <location>
        <begin position="9"/>
        <end position="28"/>
    </location>
</feature>
<feature type="transmembrane region" description="Helical" evidence="1">
    <location>
        <begin position="40"/>
        <end position="63"/>
    </location>
</feature>
<comment type="caution">
    <text evidence="2">The sequence shown here is derived from an EMBL/GenBank/DDBJ whole genome shotgun (WGS) entry which is preliminary data.</text>
</comment>
<name>A0A3M8DQ30_9BACL</name>
<feature type="transmembrane region" description="Helical" evidence="1">
    <location>
        <begin position="97"/>
        <end position="115"/>
    </location>
</feature>
<organism evidence="2 3">
    <name type="scientific">Brevibacillus fluminis</name>
    <dbReference type="NCBI Taxonomy" id="511487"/>
    <lineage>
        <taxon>Bacteria</taxon>
        <taxon>Bacillati</taxon>
        <taxon>Bacillota</taxon>
        <taxon>Bacilli</taxon>
        <taxon>Bacillales</taxon>
        <taxon>Paenibacillaceae</taxon>
        <taxon>Brevibacillus</taxon>
    </lineage>
</organism>
<dbReference type="EMBL" id="RHHQ01000008">
    <property type="protein sequence ID" value="RNB89629.1"/>
    <property type="molecule type" value="Genomic_DNA"/>
</dbReference>
<dbReference type="RefSeq" id="WP_122917884.1">
    <property type="nucleotide sequence ID" value="NZ_RHHQ01000008.1"/>
</dbReference>
<protein>
    <submittedName>
        <fullName evidence="2">Uncharacterized protein</fullName>
    </submittedName>
</protein>
<gene>
    <name evidence="2" type="ORF">EDM56_10620</name>
</gene>
<proteinExistence type="predicted"/>
<dbReference type="AlphaFoldDB" id="A0A3M8DQ30"/>